<keyword evidence="3" id="KW-1185">Reference proteome</keyword>
<feature type="compositionally biased region" description="Basic residues" evidence="1">
    <location>
        <begin position="194"/>
        <end position="206"/>
    </location>
</feature>
<feature type="region of interest" description="Disordered" evidence="1">
    <location>
        <begin position="163"/>
        <end position="227"/>
    </location>
</feature>
<comment type="caution">
    <text evidence="2">The sequence shown here is derived from an EMBL/GenBank/DDBJ whole genome shotgun (WGS) entry which is preliminary data.</text>
</comment>
<sequence length="227" mass="25735">MGHCMVKSSTCSGNRLCLLRRKKADYVYDQQVVGKNWMVVYQPSHGESDKQAVVHILFILYGMASSATTTDDESSPETSTPPVPSKSPVKVDVKTNLFSNNTYSGRRDYLRDFKERQLTLDALGVGNVVVLDPSDINPVLVRRYAIGRDGLGLRRKYKREYDYSSSSSSSDFSDDDSYHQSSDESDSSVDGWSHKRRRTKSRRGKCRPCAPCPPCPKRKRRPKKVRR</sequence>
<organism evidence="2 3">
    <name type="scientific">Daphnia sinensis</name>
    <dbReference type="NCBI Taxonomy" id="1820382"/>
    <lineage>
        <taxon>Eukaryota</taxon>
        <taxon>Metazoa</taxon>
        <taxon>Ecdysozoa</taxon>
        <taxon>Arthropoda</taxon>
        <taxon>Crustacea</taxon>
        <taxon>Branchiopoda</taxon>
        <taxon>Diplostraca</taxon>
        <taxon>Cladocera</taxon>
        <taxon>Anomopoda</taxon>
        <taxon>Daphniidae</taxon>
        <taxon>Daphnia</taxon>
        <taxon>Daphnia similis group</taxon>
    </lineage>
</organism>
<name>A0AAD5KDT0_9CRUS</name>
<accession>A0AAD5KDT0</accession>
<dbReference type="AlphaFoldDB" id="A0AAD5KDT0"/>
<protein>
    <submittedName>
        <fullName evidence="2">Uncharacterized protein</fullName>
    </submittedName>
</protein>
<dbReference type="Proteomes" id="UP000820818">
    <property type="component" value="Unassembled WGS sequence"/>
</dbReference>
<gene>
    <name evidence="2" type="ORF">GHT06_003843</name>
</gene>
<evidence type="ECO:0000256" key="1">
    <source>
        <dbReference type="SAM" id="MobiDB-lite"/>
    </source>
</evidence>
<feature type="region of interest" description="Disordered" evidence="1">
    <location>
        <begin position="68"/>
        <end position="89"/>
    </location>
</feature>
<proteinExistence type="predicted"/>
<evidence type="ECO:0000313" key="2">
    <source>
        <dbReference type="EMBL" id="KAI9549657.1"/>
    </source>
</evidence>
<evidence type="ECO:0000313" key="3">
    <source>
        <dbReference type="Proteomes" id="UP000820818"/>
    </source>
</evidence>
<reference evidence="2" key="1">
    <citation type="submission" date="2022-05" db="EMBL/GenBank/DDBJ databases">
        <title>A multi-omics perspective on studying reproductive biology in Daphnia sinensis.</title>
        <authorList>
            <person name="Jia J."/>
        </authorList>
    </citation>
    <scope>NUCLEOTIDE SEQUENCE</scope>
    <source>
        <strain evidence="2">WSL</strain>
    </source>
</reference>
<feature type="compositionally biased region" description="Basic residues" evidence="1">
    <location>
        <begin position="216"/>
        <end position="227"/>
    </location>
</feature>
<dbReference type="EMBL" id="WJBH02000290">
    <property type="protein sequence ID" value="KAI9549657.1"/>
    <property type="molecule type" value="Genomic_DNA"/>
</dbReference>